<dbReference type="InterPro" id="IPR048031">
    <property type="entry name" value="ScyD/ScyE-like"/>
</dbReference>
<keyword evidence="3" id="KW-1185">Reference proteome</keyword>
<gene>
    <name evidence="2" type="ORF">GIS00_07840</name>
</gene>
<proteinExistence type="predicted"/>
<dbReference type="RefSeq" id="WP_154767609.1">
    <property type="nucleotide sequence ID" value="NZ_WLYK01000001.1"/>
</dbReference>
<protein>
    <submittedName>
        <fullName evidence="2">ScyD/ScyE family protein</fullName>
    </submittedName>
</protein>
<dbReference type="NCBIfam" id="NF033206">
    <property type="entry name" value="ScyE_fam"/>
    <property type="match status" value="1"/>
</dbReference>
<keyword evidence="1" id="KW-0732">Signal</keyword>
<organism evidence="2 3">
    <name type="scientific">Nakamurella alba</name>
    <dbReference type="NCBI Taxonomy" id="2665158"/>
    <lineage>
        <taxon>Bacteria</taxon>
        <taxon>Bacillati</taxon>
        <taxon>Actinomycetota</taxon>
        <taxon>Actinomycetes</taxon>
        <taxon>Nakamurellales</taxon>
        <taxon>Nakamurellaceae</taxon>
        <taxon>Nakamurella</taxon>
    </lineage>
</organism>
<dbReference type="SUPFAM" id="SSF63829">
    <property type="entry name" value="Calcium-dependent phosphotriesterase"/>
    <property type="match status" value="1"/>
</dbReference>
<comment type="caution">
    <text evidence="2">The sequence shown here is derived from an EMBL/GenBank/DDBJ whole genome shotgun (WGS) entry which is preliminary data.</text>
</comment>
<reference evidence="2 3" key="1">
    <citation type="submission" date="2019-11" db="EMBL/GenBank/DDBJ databases">
        <authorList>
            <person name="Jiang L.-Q."/>
        </authorList>
    </citation>
    <scope>NUCLEOTIDE SEQUENCE [LARGE SCALE GENOMIC DNA]</scope>
    <source>
        <strain evidence="2 3">YIM 132087</strain>
    </source>
</reference>
<dbReference type="AlphaFoldDB" id="A0A7K1FIA5"/>
<feature type="chain" id="PRO_5039643581" evidence="1">
    <location>
        <begin position="23"/>
        <end position="397"/>
    </location>
</feature>
<evidence type="ECO:0000313" key="2">
    <source>
        <dbReference type="EMBL" id="MTD13851.1"/>
    </source>
</evidence>
<dbReference type="Gene3D" id="2.120.10.30">
    <property type="entry name" value="TolB, C-terminal domain"/>
    <property type="match status" value="1"/>
</dbReference>
<evidence type="ECO:0000256" key="1">
    <source>
        <dbReference type="SAM" id="SignalP"/>
    </source>
</evidence>
<evidence type="ECO:0000313" key="3">
    <source>
        <dbReference type="Proteomes" id="UP000460221"/>
    </source>
</evidence>
<feature type="signal peptide" evidence="1">
    <location>
        <begin position="1"/>
        <end position="22"/>
    </location>
</feature>
<dbReference type="Proteomes" id="UP000460221">
    <property type="component" value="Unassembled WGS sequence"/>
</dbReference>
<name>A0A7K1FIA5_9ACTN</name>
<accession>A0A7K1FIA5</accession>
<dbReference type="EMBL" id="WLYK01000001">
    <property type="protein sequence ID" value="MTD13851.1"/>
    <property type="molecule type" value="Genomic_DNA"/>
</dbReference>
<dbReference type="InterPro" id="IPR011042">
    <property type="entry name" value="6-blade_b-propeller_TolB-like"/>
</dbReference>
<sequence length="397" mass="38800">MRCTRALSVAALPVVLAASVLAAGPAGAAPAPAAPSPISSFSAKTMAGGLFSPLSFAVAPNGDAYVSQNFIGVLTKVSAKGGQKVVAGAPMGDEIGAVSFRNNTVYYYQGSQPAGTALLMRMPVGGTPTPLGDLGAHEATANPDQGTTYGFVGLNQDCLDQVDPSGPAGPPVYQGIVDSHPYASVATAAGVYVADAGGNDIVKVAYDGTVTTVAVLPPAAPITITADLAAGAGFPDCTVGAQYRFEGVPTDVEVGPGGWLYVTSLPGGPEDPSLGARGTVVRVNPATGAVQTVATGLVGPTGLAVDAATGVMLVAELFGGPTGRGQVSALLPSSGSTPATPVGALPVSSPAAVEIAGGAVYVSKDAFVSDATGAPQKIGKLVRVSVSGAAAAFRPAA</sequence>